<evidence type="ECO:0000313" key="1">
    <source>
        <dbReference type="EMBL" id="MET3869411.1"/>
    </source>
</evidence>
<proteinExistence type="predicted"/>
<evidence type="ECO:0000313" key="2">
    <source>
        <dbReference type="Proteomes" id="UP001549119"/>
    </source>
</evidence>
<dbReference type="RefSeq" id="WP_165851062.1">
    <property type="nucleotide sequence ID" value="NZ_CP090580.1"/>
</dbReference>
<organism evidence="1 2">
    <name type="scientific">Methylobacterium radiotolerans</name>
    <dbReference type="NCBI Taxonomy" id="31998"/>
    <lineage>
        <taxon>Bacteria</taxon>
        <taxon>Pseudomonadati</taxon>
        <taxon>Pseudomonadota</taxon>
        <taxon>Alphaproteobacteria</taxon>
        <taxon>Hyphomicrobiales</taxon>
        <taxon>Methylobacteriaceae</taxon>
        <taxon>Methylobacterium</taxon>
    </lineage>
</organism>
<sequence length="45" mass="4574">MTLFAALALLPFAAIANFALVVALANQFDDDRPAAGFPGAVPTLA</sequence>
<gene>
    <name evidence="1" type="ORF">ABIC20_006789</name>
</gene>
<reference evidence="1 2" key="1">
    <citation type="submission" date="2024-06" db="EMBL/GenBank/DDBJ databases">
        <title>Genomics of switchgrass bacterial isolates.</title>
        <authorList>
            <person name="Shade A."/>
        </authorList>
    </citation>
    <scope>NUCLEOTIDE SEQUENCE [LARGE SCALE GENOMIC DNA]</scope>
    <source>
        <strain evidence="1 2">PvP084</strain>
    </source>
</reference>
<protein>
    <submittedName>
        <fullName evidence="1">Uncharacterized protein</fullName>
    </submittedName>
</protein>
<keyword evidence="2" id="KW-1185">Reference proteome</keyword>
<comment type="caution">
    <text evidence="1">The sequence shown here is derived from an EMBL/GenBank/DDBJ whole genome shotgun (WGS) entry which is preliminary data.</text>
</comment>
<accession>A0ABV2NSB5</accession>
<dbReference type="Proteomes" id="UP001549119">
    <property type="component" value="Unassembled WGS sequence"/>
</dbReference>
<name>A0ABV2NSB5_9HYPH</name>
<dbReference type="EMBL" id="JBEPNW010000003">
    <property type="protein sequence ID" value="MET3869411.1"/>
    <property type="molecule type" value="Genomic_DNA"/>
</dbReference>